<keyword evidence="1" id="KW-0812">Transmembrane</keyword>
<reference evidence="2" key="2">
    <citation type="journal article" date="2021" name="PeerJ">
        <title>Extensive microbial diversity within the chicken gut microbiome revealed by metagenomics and culture.</title>
        <authorList>
            <person name="Gilroy R."/>
            <person name="Ravi A."/>
            <person name="Getino M."/>
            <person name="Pursley I."/>
            <person name="Horton D.L."/>
            <person name="Alikhan N.F."/>
            <person name="Baker D."/>
            <person name="Gharbi K."/>
            <person name="Hall N."/>
            <person name="Watson M."/>
            <person name="Adriaenssens E.M."/>
            <person name="Foster-Nyarko E."/>
            <person name="Jarju S."/>
            <person name="Secka A."/>
            <person name="Antonio M."/>
            <person name="Oren A."/>
            <person name="Chaudhuri R.R."/>
            <person name="La Ragione R."/>
            <person name="Hildebrand F."/>
            <person name="Pallen M.J."/>
        </authorList>
    </citation>
    <scope>NUCLEOTIDE SEQUENCE</scope>
    <source>
        <strain evidence="2">CHK195-12923</strain>
    </source>
</reference>
<name>A0A9D1SIB3_9FIRM</name>
<dbReference type="EMBL" id="DVNE01000010">
    <property type="protein sequence ID" value="HIU61236.1"/>
    <property type="molecule type" value="Genomic_DNA"/>
</dbReference>
<comment type="caution">
    <text evidence="2">The sequence shown here is derived from an EMBL/GenBank/DDBJ whole genome shotgun (WGS) entry which is preliminary data.</text>
</comment>
<feature type="transmembrane region" description="Helical" evidence="1">
    <location>
        <begin position="12"/>
        <end position="31"/>
    </location>
</feature>
<sequence length="99" mass="10401">MRENKGSGGIALLFCFIALGVSAAIAFITYLLPLVSDRIVIGGEVMNILEIILKVSSLVGLSFGAFAFAARRGAIVKLLTAIFVMVFIVAIVLGIMGII</sequence>
<evidence type="ECO:0000256" key="1">
    <source>
        <dbReference type="SAM" id="Phobius"/>
    </source>
</evidence>
<evidence type="ECO:0000313" key="2">
    <source>
        <dbReference type="EMBL" id="HIU61236.1"/>
    </source>
</evidence>
<proteinExistence type="predicted"/>
<feature type="transmembrane region" description="Helical" evidence="1">
    <location>
        <begin position="51"/>
        <end position="71"/>
    </location>
</feature>
<keyword evidence="1" id="KW-0472">Membrane</keyword>
<gene>
    <name evidence="2" type="ORF">IAB69_01115</name>
</gene>
<protein>
    <submittedName>
        <fullName evidence="2">Uncharacterized protein</fullName>
    </submittedName>
</protein>
<organism evidence="2 3">
    <name type="scientific">Candidatus Coproplasma excrementigallinarum</name>
    <dbReference type="NCBI Taxonomy" id="2840747"/>
    <lineage>
        <taxon>Bacteria</taxon>
        <taxon>Bacillati</taxon>
        <taxon>Bacillota</taxon>
        <taxon>Clostridia</taxon>
        <taxon>Eubacteriales</taxon>
        <taxon>Candidatus Coproplasma</taxon>
    </lineage>
</organism>
<evidence type="ECO:0000313" key="3">
    <source>
        <dbReference type="Proteomes" id="UP000824110"/>
    </source>
</evidence>
<feature type="transmembrane region" description="Helical" evidence="1">
    <location>
        <begin position="78"/>
        <end position="98"/>
    </location>
</feature>
<reference evidence="2" key="1">
    <citation type="submission" date="2020-10" db="EMBL/GenBank/DDBJ databases">
        <authorList>
            <person name="Gilroy R."/>
        </authorList>
    </citation>
    <scope>NUCLEOTIDE SEQUENCE</scope>
    <source>
        <strain evidence="2">CHK195-12923</strain>
    </source>
</reference>
<keyword evidence="1" id="KW-1133">Transmembrane helix</keyword>
<dbReference type="Proteomes" id="UP000824110">
    <property type="component" value="Unassembled WGS sequence"/>
</dbReference>
<dbReference type="AlphaFoldDB" id="A0A9D1SIB3"/>
<accession>A0A9D1SIB3</accession>